<feature type="region of interest" description="Disordered" evidence="1">
    <location>
        <begin position="812"/>
        <end position="836"/>
    </location>
</feature>
<organism evidence="4 5">
    <name type="scientific">Batillaria attramentaria</name>
    <dbReference type="NCBI Taxonomy" id="370345"/>
    <lineage>
        <taxon>Eukaryota</taxon>
        <taxon>Metazoa</taxon>
        <taxon>Spiralia</taxon>
        <taxon>Lophotrochozoa</taxon>
        <taxon>Mollusca</taxon>
        <taxon>Gastropoda</taxon>
        <taxon>Caenogastropoda</taxon>
        <taxon>Sorbeoconcha</taxon>
        <taxon>Cerithioidea</taxon>
        <taxon>Batillariidae</taxon>
        <taxon>Batillaria</taxon>
    </lineage>
</organism>
<name>A0ABD0JER7_9CAEN</name>
<feature type="compositionally biased region" description="Polar residues" evidence="1">
    <location>
        <begin position="827"/>
        <end position="836"/>
    </location>
</feature>
<keyword evidence="5" id="KW-1185">Reference proteome</keyword>
<reference evidence="4 5" key="1">
    <citation type="journal article" date="2023" name="Sci. Data">
        <title>Genome assembly of the Korean intertidal mud-creeper Batillaria attramentaria.</title>
        <authorList>
            <person name="Patra A.K."/>
            <person name="Ho P.T."/>
            <person name="Jun S."/>
            <person name="Lee S.J."/>
            <person name="Kim Y."/>
            <person name="Won Y.J."/>
        </authorList>
    </citation>
    <scope>NUCLEOTIDE SEQUENCE [LARGE SCALE GENOMIC DNA]</scope>
    <source>
        <strain evidence="4">Wonlab-2016</strain>
    </source>
</reference>
<accession>A0ABD0JER7</accession>
<feature type="chain" id="PRO_5044872210" evidence="3">
    <location>
        <begin position="24"/>
        <end position="836"/>
    </location>
</feature>
<sequence length="836" mass="90729">MYIFSTEIICIPVLLLILSTTRAQECDFTFNISSLVGSVLNVEEKSNLSFNFTFGSTLCRITDSHVITVAKLDDRQEVTTVSSILSFEAGLTIHTGRSSLNYTPLHVTTTDQSSDSSGESSHTVDTTSALLTLSETTADVGDPPPVERSVNITQYIALIAAFAAIVIAIVACRRVGRGRKRFVINRGDQTSFSMRASRRSCRESVAPDTDESNYYWVQCLPVTCTPTESREVIEGTDGAENVLPFYGNTTLRAVRSAGDLLDNVVNPTSSLTPGGRNHSTAGNRHHAKNSLAHYNSLPVVHYIDASSSVLPAIREVSKTSQNQETAAHVEASVRDAAKGFLRSAQSLPRCDLSVGYVPMSGRVRPCNSLPTRRKFGNNVNIAMSETSEYTTEDDYLTPTASLLSRTAAATESRKFNVLPLYENSVLRPADSDDSDFTFNIPSLVGSVLNVEEKSNVSFNFTFGSTLCRITDSHVITVTKQGDKLEVTSVTSTPNSEEDLTTLQDNVSSTTDAPPHVTTSDHSDYETEEKTTQTSAGHNSYAVDMTVVTSIGITAFAAIAITCTIVVFRGKRFGAHDVERWRSRRSQVVRRSRHEDNRVAPKPCVRLASPAGYLHPAESGEVIEGTDGAENVLPFYENSTLRAVRSAGDLLDNVVNPTSSLAPGGRNHYTAGNRHHAKNFPAHYNSLPVVHYTDASSTVLPATREVSKTSQNQETAAHVEASVRDAAKGFKRSEQTLPRCDLSVGYVPMSGRVTGSLPTRKFGNNMNIAMSETSEYTTVDNYLTPTATLLAETAATNDSRTFNVLPLYENSVLRPADSDDSDSFSTDPPCQTSPTPV</sequence>
<feature type="transmembrane region" description="Helical" evidence="2">
    <location>
        <begin position="546"/>
        <end position="567"/>
    </location>
</feature>
<keyword evidence="3" id="KW-0732">Signal</keyword>
<gene>
    <name evidence="4" type="ORF">BaRGS_00035332</name>
</gene>
<protein>
    <submittedName>
        <fullName evidence="4">Uncharacterized protein</fullName>
    </submittedName>
</protein>
<evidence type="ECO:0000256" key="1">
    <source>
        <dbReference type="SAM" id="MobiDB-lite"/>
    </source>
</evidence>
<evidence type="ECO:0000256" key="3">
    <source>
        <dbReference type="SAM" id="SignalP"/>
    </source>
</evidence>
<keyword evidence="2" id="KW-0472">Membrane</keyword>
<feature type="compositionally biased region" description="Polar residues" evidence="1">
    <location>
        <begin position="487"/>
        <end position="517"/>
    </location>
</feature>
<dbReference type="Proteomes" id="UP001519460">
    <property type="component" value="Unassembled WGS sequence"/>
</dbReference>
<evidence type="ECO:0000313" key="5">
    <source>
        <dbReference type="Proteomes" id="UP001519460"/>
    </source>
</evidence>
<evidence type="ECO:0000313" key="4">
    <source>
        <dbReference type="EMBL" id="KAK7473405.1"/>
    </source>
</evidence>
<proteinExistence type="predicted"/>
<dbReference type="AlphaFoldDB" id="A0ABD0JER7"/>
<keyword evidence="2" id="KW-1133">Transmembrane helix</keyword>
<feature type="signal peptide" evidence="3">
    <location>
        <begin position="1"/>
        <end position="23"/>
    </location>
</feature>
<dbReference type="EMBL" id="JACVVK020000471">
    <property type="protein sequence ID" value="KAK7473405.1"/>
    <property type="molecule type" value="Genomic_DNA"/>
</dbReference>
<keyword evidence="2" id="KW-0812">Transmembrane</keyword>
<feature type="region of interest" description="Disordered" evidence="1">
    <location>
        <begin position="487"/>
        <end position="532"/>
    </location>
</feature>
<comment type="caution">
    <text evidence="4">The sequence shown here is derived from an EMBL/GenBank/DDBJ whole genome shotgun (WGS) entry which is preliminary data.</text>
</comment>
<feature type="transmembrane region" description="Helical" evidence="2">
    <location>
        <begin position="152"/>
        <end position="172"/>
    </location>
</feature>
<feature type="compositionally biased region" description="Basic and acidic residues" evidence="1">
    <location>
        <begin position="518"/>
        <end position="530"/>
    </location>
</feature>
<evidence type="ECO:0000256" key="2">
    <source>
        <dbReference type="SAM" id="Phobius"/>
    </source>
</evidence>